<protein>
    <submittedName>
        <fullName evidence="2">HDC06908</fullName>
    </submittedName>
</protein>
<sequence>MHKGAGKFPTDHRPPPTPATQNPTFPTTAIAIAIVSSSQRPSARELYKFAEKFFKSSPTEGLSAVRLRI</sequence>
<proteinExistence type="predicted"/>
<organism evidence="2">
    <name type="scientific">Drosophila melanogaster</name>
    <name type="common">Fruit fly</name>
    <dbReference type="NCBI Taxonomy" id="7227"/>
    <lineage>
        <taxon>Eukaryota</taxon>
        <taxon>Metazoa</taxon>
        <taxon>Ecdysozoa</taxon>
        <taxon>Arthropoda</taxon>
        <taxon>Hexapoda</taxon>
        <taxon>Insecta</taxon>
        <taxon>Pterygota</taxon>
        <taxon>Neoptera</taxon>
        <taxon>Endopterygota</taxon>
        <taxon>Diptera</taxon>
        <taxon>Brachycera</taxon>
        <taxon>Muscomorpha</taxon>
        <taxon>Ephydroidea</taxon>
        <taxon>Drosophilidae</taxon>
        <taxon>Drosophila</taxon>
        <taxon>Sophophora</taxon>
    </lineage>
</organism>
<dbReference type="AlphaFoldDB" id="Q6IG94"/>
<gene>
    <name evidence="2" type="ORF">HDC06908</name>
</gene>
<reference evidence="2" key="1">
    <citation type="journal article" date="2003" name="Genome Biol.">
        <title>An integrated gene annotation and transcriptional profiling approach towards the full gene content of the Drosophila genome.</title>
        <authorList>
            <person name="Hild M."/>
            <person name="Beckmann B."/>
            <person name="Haas S.A."/>
            <person name="Koch B."/>
            <person name="Solovyev V."/>
            <person name="Busold C."/>
            <person name="Fellenberg K."/>
            <person name="Boutros M."/>
            <person name="Vingron M."/>
            <person name="Sauer F."/>
            <person name="Hoheisel J.D."/>
            <person name="Paro R."/>
        </authorList>
    </citation>
    <scope>NUCLEOTIDE SEQUENCE</scope>
</reference>
<feature type="region of interest" description="Disordered" evidence="1">
    <location>
        <begin position="1"/>
        <end position="25"/>
    </location>
</feature>
<name>Q6IG94_DROME</name>
<evidence type="ECO:0000256" key="1">
    <source>
        <dbReference type="SAM" id="MobiDB-lite"/>
    </source>
</evidence>
<dbReference type="EMBL" id="BK003872">
    <property type="protein sequence ID" value="DAA02570.1"/>
    <property type="molecule type" value="Genomic_DNA"/>
</dbReference>
<evidence type="ECO:0000313" key="2">
    <source>
        <dbReference type="EMBL" id="DAA02570.1"/>
    </source>
</evidence>
<accession>Q6IG94</accession>